<reference evidence="2 3" key="1">
    <citation type="journal article" date="2007" name="Nature">
        <title>Evolution of genes and genomes on the Drosophila phylogeny.</title>
        <authorList>
            <consortium name="Drosophila 12 Genomes Consortium"/>
            <person name="Clark A.G."/>
            <person name="Eisen M.B."/>
            <person name="Smith D.R."/>
            <person name="Bergman C.M."/>
            <person name="Oliver B."/>
            <person name="Markow T.A."/>
            <person name="Kaufman T.C."/>
            <person name="Kellis M."/>
            <person name="Gelbart W."/>
            <person name="Iyer V.N."/>
            <person name="Pollard D.A."/>
            <person name="Sackton T.B."/>
            <person name="Larracuente A.M."/>
            <person name="Singh N.D."/>
            <person name="Abad J.P."/>
            <person name="Abt D.N."/>
            <person name="Adryan B."/>
            <person name="Aguade M."/>
            <person name="Akashi H."/>
            <person name="Anderson W.W."/>
            <person name="Aquadro C.F."/>
            <person name="Ardell D.H."/>
            <person name="Arguello R."/>
            <person name="Artieri C.G."/>
            <person name="Barbash D.A."/>
            <person name="Barker D."/>
            <person name="Barsanti P."/>
            <person name="Batterham P."/>
            <person name="Batzoglou S."/>
            <person name="Begun D."/>
            <person name="Bhutkar A."/>
            <person name="Blanco E."/>
            <person name="Bosak S.A."/>
            <person name="Bradley R.K."/>
            <person name="Brand A.D."/>
            <person name="Brent M.R."/>
            <person name="Brooks A.N."/>
            <person name="Brown R.H."/>
            <person name="Butlin R.K."/>
            <person name="Caggese C."/>
            <person name="Calvi B.R."/>
            <person name="Bernardo de Carvalho A."/>
            <person name="Caspi A."/>
            <person name="Castrezana S."/>
            <person name="Celniker S.E."/>
            <person name="Chang J.L."/>
            <person name="Chapple C."/>
            <person name="Chatterji S."/>
            <person name="Chinwalla A."/>
            <person name="Civetta A."/>
            <person name="Clifton S.W."/>
            <person name="Comeron J.M."/>
            <person name="Costello J.C."/>
            <person name="Coyne J.A."/>
            <person name="Daub J."/>
            <person name="David R.G."/>
            <person name="Delcher A.L."/>
            <person name="Delehaunty K."/>
            <person name="Do C.B."/>
            <person name="Ebling H."/>
            <person name="Edwards K."/>
            <person name="Eickbush T."/>
            <person name="Evans J.D."/>
            <person name="Filipski A."/>
            <person name="Findeiss S."/>
            <person name="Freyhult E."/>
            <person name="Fulton L."/>
            <person name="Fulton R."/>
            <person name="Garcia A.C."/>
            <person name="Gardiner A."/>
            <person name="Garfield D.A."/>
            <person name="Garvin B.E."/>
            <person name="Gibson G."/>
            <person name="Gilbert D."/>
            <person name="Gnerre S."/>
            <person name="Godfrey J."/>
            <person name="Good R."/>
            <person name="Gotea V."/>
            <person name="Gravely B."/>
            <person name="Greenberg A.J."/>
            <person name="Griffiths-Jones S."/>
            <person name="Gross S."/>
            <person name="Guigo R."/>
            <person name="Gustafson E.A."/>
            <person name="Haerty W."/>
            <person name="Hahn M.W."/>
            <person name="Halligan D.L."/>
            <person name="Halpern A.L."/>
            <person name="Halter G.M."/>
            <person name="Han M.V."/>
            <person name="Heger A."/>
            <person name="Hillier L."/>
            <person name="Hinrichs A.S."/>
            <person name="Holmes I."/>
            <person name="Hoskins R.A."/>
            <person name="Hubisz M.J."/>
            <person name="Hultmark D."/>
            <person name="Huntley M.A."/>
            <person name="Jaffe D.B."/>
            <person name="Jagadeeshan S."/>
            <person name="Jeck W.R."/>
            <person name="Johnson J."/>
            <person name="Jones C.D."/>
            <person name="Jordan W.C."/>
            <person name="Karpen G.H."/>
            <person name="Kataoka E."/>
            <person name="Keightley P.D."/>
            <person name="Kheradpour P."/>
            <person name="Kirkness E.F."/>
            <person name="Koerich L.B."/>
            <person name="Kristiansen K."/>
            <person name="Kudrna D."/>
            <person name="Kulathinal R.J."/>
            <person name="Kumar S."/>
            <person name="Kwok R."/>
            <person name="Lander E."/>
            <person name="Langley C.H."/>
            <person name="Lapoint R."/>
            <person name="Lazzaro B.P."/>
            <person name="Lee S.J."/>
            <person name="Levesque L."/>
            <person name="Li R."/>
            <person name="Lin C.F."/>
            <person name="Lin M.F."/>
            <person name="Lindblad-Toh K."/>
            <person name="Llopart A."/>
            <person name="Long M."/>
            <person name="Low L."/>
            <person name="Lozovsky E."/>
            <person name="Lu J."/>
            <person name="Luo M."/>
            <person name="Machado C.A."/>
            <person name="Makalowski W."/>
            <person name="Marzo M."/>
            <person name="Matsuda M."/>
            <person name="Matzkin L."/>
            <person name="McAllister B."/>
            <person name="McBride C.S."/>
            <person name="McKernan B."/>
            <person name="McKernan K."/>
            <person name="Mendez-Lago M."/>
            <person name="Minx P."/>
            <person name="Mollenhauer M.U."/>
            <person name="Montooth K."/>
            <person name="Mount S.M."/>
            <person name="Mu X."/>
            <person name="Myers E."/>
            <person name="Negre B."/>
            <person name="Newfeld S."/>
            <person name="Nielsen R."/>
            <person name="Noor M.A."/>
            <person name="O'Grady P."/>
            <person name="Pachter L."/>
            <person name="Papaceit M."/>
            <person name="Parisi M.J."/>
            <person name="Parisi M."/>
            <person name="Parts L."/>
            <person name="Pedersen J.S."/>
            <person name="Pesole G."/>
            <person name="Phillippy A.M."/>
            <person name="Ponting C.P."/>
            <person name="Pop M."/>
            <person name="Porcelli D."/>
            <person name="Powell J.R."/>
            <person name="Prohaska S."/>
            <person name="Pruitt K."/>
            <person name="Puig M."/>
            <person name="Quesneville H."/>
            <person name="Ram K.R."/>
            <person name="Rand D."/>
            <person name="Rasmussen M.D."/>
            <person name="Reed L.K."/>
            <person name="Reenan R."/>
            <person name="Reily A."/>
            <person name="Remington K.A."/>
            <person name="Rieger T.T."/>
            <person name="Ritchie M.G."/>
            <person name="Robin C."/>
            <person name="Rogers Y.H."/>
            <person name="Rohde C."/>
            <person name="Rozas J."/>
            <person name="Rubenfield M.J."/>
            <person name="Ruiz A."/>
            <person name="Russo S."/>
            <person name="Salzberg S.L."/>
            <person name="Sanchez-Gracia A."/>
            <person name="Saranga D.J."/>
            <person name="Sato H."/>
            <person name="Schaeffer S.W."/>
            <person name="Schatz M.C."/>
            <person name="Schlenke T."/>
            <person name="Schwartz R."/>
            <person name="Segarra C."/>
            <person name="Singh R.S."/>
            <person name="Sirot L."/>
            <person name="Sirota M."/>
            <person name="Sisneros N.B."/>
            <person name="Smith C.D."/>
            <person name="Smith T.F."/>
            <person name="Spieth J."/>
            <person name="Stage D.E."/>
            <person name="Stark A."/>
            <person name="Stephan W."/>
            <person name="Strausberg R.L."/>
            <person name="Strempel S."/>
            <person name="Sturgill D."/>
            <person name="Sutton G."/>
            <person name="Sutton G.G."/>
            <person name="Tao W."/>
            <person name="Teichmann S."/>
            <person name="Tobari Y.N."/>
            <person name="Tomimura Y."/>
            <person name="Tsolas J.M."/>
            <person name="Valente V.L."/>
            <person name="Venter E."/>
            <person name="Venter J.C."/>
            <person name="Vicario S."/>
            <person name="Vieira F.G."/>
            <person name="Vilella A.J."/>
            <person name="Villasante A."/>
            <person name="Walenz B."/>
            <person name="Wang J."/>
            <person name="Wasserman M."/>
            <person name="Watts T."/>
            <person name="Wilson D."/>
            <person name="Wilson R.K."/>
            <person name="Wing R.A."/>
            <person name="Wolfner M.F."/>
            <person name="Wong A."/>
            <person name="Wong G.K."/>
            <person name="Wu C.I."/>
            <person name="Wu G."/>
            <person name="Yamamoto D."/>
            <person name="Yang H.P."/>
            <person name="Yang S.P."/>
            <person name="Yorke J.A."/>
            <person name="Yoshida K."/>
            <person name="Zdobnov E."/>
            <person name="Zhang P."/>
            <person name="Zhang Y."/>
            <person name="Zimin A.V."/>
            <person name="Baldwin J."/>
            <person name="Abdouelleil A."/>
            <person name="Abdulkadir J."/>
            <person name="Abebe A."/>
            <person name="Abera B."/>
            <person name="Abreu J."/>
            <person name="Acer S.C."/>
            <person name="Aftuck L."/>
            <person name="Alexander A."/>
            <person name="An P."/>
            <person name="Anderson E."/>
            <person name="Anderson S."/>
            <person name="Arachi H."/>
            <person name="Azer M."/>
            <person name="Bachantsang P."/>
            <person name="Barry A."/>
            <person name="Bayul T."/>
            <person name="Berlin A."/>
            <person name="Bessette D."/>
            <person name="Bloom T."/>
            <person name="Blye J."/>
            <person name="Boguslavskiy L."/>
            <person name="Bonnet C."/>
            <person name="Boukhgalter B."/>
            <person name="Bourzgui I."/>
            <person name="Brown A."/>
            <person name="Cahill P."/>
            <person name="Channer S."/>
            <person name="Cheshatsang Y."/>
            <person name="Chuda L."/>
            <person name="Citroen M."/>
            <person name="Collymore A."/>
            <person name="Cooke P."/>
            <person name="Costello M."/>
            <person name="D'Aco K."/>
            <person name="Daza R."/>
            <person name="De Haan G."/>
            <person name="DeGray S."/>
            <person name="DeMaso C."/>
            <person name="Dhargay N."/>
            <person name="Dooley K."/>
            <person name="Dooley E."/>
            <person name="Doricent M."/>
            <person name="Dorje P."/>
            <person name="Dorjee K."/>
            <person name="Dupes A."/>
            <person name="Elong R."/>
            <person name="Falk J."/>
            <person name="Farina A."/>
            <person name="Faro S."/>
            <person name="Ferguson D."/>
            <person name="Fisher S."/>
            <person name="Foley C.D."/>
            <person name="Franke A."/>
            <person name="Friedrich D."/>
            <person name="Gadbois L."/>
            <person name="Gearin G."/>
            <person name="Gearin C.R."/>
            <person name="Giannoukos G."/>
            <person name="Goode T."/>
            <person name="Graham J."/>
            <person name="Grandbois E."/>
            <person name="Grewal S."/>
            <person name="Gyaltsen K."/>
            <person name="Hafez N."/>
            <person name="Hagos B."/>
            <person name="Hall J."/>
            <person name="Henson C."/>
            <person name="Hollinger A."/>
            <person name="Honan T."/>
            <person name="Huard M.D."/>
            <person name="Hughes L."/>
            <person name="Hurhula B."/>
            <person name="Husby M.E."/>
            <person name="Kamat A."/>
            <person name="Kanga B."/>
            <person name="Kashin S."/>
            <person name="Khazanovich D."/>
            <person name="Kisner P."/>
            <person name="Lance K."/>
            <person name="Lara M."/>
            <person name="Lee W."/>
            <person name="Lennon N."/>
            <person name="Letendre F."/>
            <person name="LeVine R."/>
            <person name="Lipovsky A."/>
            <person name="Liu X."/>
            <person name="Liu J."/>
            <person name="Liu S."/>
            <person name="Lokyitsang T."/>
            <person name="Lokyitsang Y."/>
            <person name="Lubonja R."/>
            <person name="Lui A."/>
            <person name="MacDonald P."/>
            <person name="Magnisalis V."/>
            <person name="Maru K."/>
            <person name="Matthews C."/>
            <person name="McCusker W."/>
            <person name="McDonough S."/>
            <person name="Mehta T."/>
            <person name="Meldrim J."/>
            <person name="Meneus L."/>
            <person name="Mihai O."/>
            <person name="Mihalev A."/>
            <person name="Mihova T."/>
            <person name="Mittelman R."/>
            <person name="Mlenga V."/>
            <person name="Montmayeur A."/>
            <person name="Mulrain L."/>
            <person name="Navidi A."/>
            <person name="Naylor J."/>
            <person name="Negash T."/>
            <person name="Nguyen T."/>
            <person name="Nguyen N."/>
            <person name="Nicol R."/>
            <person name="Norbu C."/>
            <person name="Norbu N."/>
            <person name="Novod N."/>
            <person name="O'Neill B."/>
            <person name="Osman S."/>
            <person name="Markiewicz E."/>
            <person name="Oyono O.L."/>
            <person name="Patti C."/>
            <person name="Phunkhang P."/>
            <person name="Pierre F."/>
            <person name="Priest M."/>
            <person name="Raghuraman S."/>
            <person name="Rege F."/>
            <person name="Reyes R."/>
            <person name="Rise C."/>
            <person name="Rogov P."/>
            <person name="Ross K."/>
            <person name="Ryan E."/>
            <person name="Settipalli S."/>
            <person name="Shea T."/>
            <person name="Sherpa N."/>
            <person name="Shi L."/>
            <person name="Shih D."/>
            <person name="Sparrow T."/>
            <person name="Spaulding J."/>
            <person name="Stalker J."/>
            <person name="Stange-Thomann N."/>
            <person name="Stavropoulos S."/>
            <person name="Stone C."/>
            <person name="Strader C."/>
            <person name="Tesfaye S."/>
            <person name="Thomson T."/>
            <person name="Thoulutsang Y."/>
            <person name="Thoulutsang D."/>
            <person name="Topham K."/>
            <person name="Topping I."/>
            <person name="Tsamla T."/>
            <person name="Vassiliev H."/>
            <person name="Vo A."/>
            <person name="Wangchuk T."/>
            <person name="Wangdi T."/>
            <person name="Weiand M."/>
            <person name="Wilkinson J."/>
            <person name="Wilson A."/>
            <person name="Yadav S."/>
            <person name="Young G."/>
            <person name="Yu Q."/>
            <person name="Zembek L."/>
            <person name="Zhong D."/>
            <person name="Zimmer A."/>
            <person name="Zwirko Z."/>
            <person name="Jaffe D.B."/>
            <person name="Alvarez P."/>
            <person name="Brockman W."/>
            <person name="Butler J."/>
            <person name="Chin C."/>
            <person name="Gnerre S."/>
            <person name="Grabherr M."/>
            <person name="Kleber M."/>
            <person name="Mauceli E."/>
            <person name="MacCallum I."/>
        </authorList>
    </citation>
    <scope>NUCLEOTIDE SEQUENCE [LARGE SCALE GENOMIC DNA]</scope>
    <source>
        <strain evidence="3">Tucson 15010-1051.87</strain>
    </source>
</reference>
<dbReference type="KEGG" id="dvi:6625343"/>
<accession>B4LJW4</accession>
<dbReference type="STRING" id="7244.B4LJW4"/>
<sequence length="371" mass="40880">MQILQRLFWLPATPIQSYFRHYAKKPKFSMANNRRMVHQELLRYVNPSARINIKSDISVHVEPADVHVHTSGNVFIAQLLGGPVSNCKATLDVDVSDDDKIVNVLVKKQTEPNSHFKCHVKIPVQAEVHIDADAKVTVQGIQGVALKIKASGDIVTKNVRATDITLHSENGNIICEGTLLGKCTEIETHNGNINLDKLQGDSLKCSTQAGDINTDCCYVEESKFETTTGRMELKNVHKTSEVYVHQSGDLKMTGVHGNLSVVTKGGSMNLQLSELNGKSEIVAQNLIDEAIINISEAIENITIEVKASQVNLNNELEHVSHALSEDKSEFLLNNGKEHHLVISSTGENGVRLGKQSWTDSLRQKIKLGESN</sequence>
<dbReference type="eggNOG" id="ENOG502QQG7">
    <property type="taxonomic scope" value="Eukaryota"/>
</dbReference>
<evidence type="ECO:0000313" key="3">
    <source>
        <dbReference type="Proteomes" id="UP000008792"/>
    </source>
</evidence>
<dbReference type="InterPro" id="IPR025164">
    <property type="entry name" value="Toastrack_DUF4097"/>
</dbReference>
<evidence type="ECO:0000313" key="2">
    <source>
        <dbReference type="EMBL" id="EDW61618.2"/>
    </source>
</evidence>
<organism evidence="2 3">
    <name type="scientific">Drosophila virilis</name>
    <name type="common">Fruit fly</name>
    <dbReference type="NCBI Taxonomy" id="7244"/>
    <lineage>
        <taxon>Eukaryota</taxon>
        <taxon>Metazoa</taxon>
        <taxon>Ecdysozoa</taxon>
        <taxon>Arthropoda</taxon>
        <taxon>Hexapoda</taxon>
        <taxon>Insecta</taxon>
        <taxon>Pterygota</taxon>
        <taxon>Neoptera</taxon>
        <taxon>Endopterygota</taxon>
        <taxon>Diptera</taxon>
        <taxon>Brachycera</taxon>
        <taxon>Muscomorpha</taxon>
        <taxon>Ephydroidea</taxon>
        <taxon>Drosophilidae</taxon>
        <taxon>Drosophila</taxon>
    </lineage>
</organism>
<dbReference type="InParanoid" id="B4LJW4"/>
<protein>
    <recommendedName>
        <fullName evidence="1">DUF4097 domain-containing protein</fullName>
    </recommendedName>
</protein>
<dbReference type="EMBL" id="CH940648">
    <property type="protein sequence ID" value="EDW61618.2"/>
    <property type="molecule type" value="Genomic_DNA"/>
</dbReference>
<dbReference type="AlphaFoldDB" id="B4LJW4"/>
<dbReference type="HOGENOM" id="CLU_817030_0_0_1"/>
<dbReference type="Proteomes" id="UP000008792">
    <property type="component" value="Unassembled WGS sequence"/>
</dbReference>
<dbReference type="PANTHER" id="PTHR34094:SF1">
    <property type="entry name" value="PROTEIN FAM185A"/>
    <property type="match status" value="1"/>
</dbReference>
<dbReference type="PANTHER" id="PTHR34094">
    <property type="match status" value="1"/>
</dbReference>
<proteinExistence type="predicted"/>
<gene>
    <name evidence="2" type="primary">Dvir\GJ22143</name>
    <name evidence="2" type="ORF">Dvir_GJ22143</name>
</gene>
<dbReference type="OrthoDB" id="5984441at2759"/>
<keyword evidence="3" id="KW-1185">Reference proteome</keyword>
<dbReference type="FunCoup" id="B4LJW4">
    <property type="interactions" value="106"/>
</dbReference>
<evidence type="ECO:0000259" key="1">
    <source>
        <dbReference type="Pfam" id="PF13349"/>
    </source>
</evidence>
<dbReference type="Pfam" id="PF13349">
    <property type="entry name" value="DUF4097"/>
    <property type="match status" value="1"/>
</dbReference>
<feature type="domain" description="DUF4097" evidence="1">
    <location>
        <begin position="86"/>
        <end position="274"/>
    </location>
</feature>
<name>B4LJW4_DROVI</name>